<feature type="transmembrane region" description="Helical" evidence="1">
    <location>
        <begin position="32"/>
        <end position="49"/>
    </location>
</feature>
<evidence type="ECO:0000256" key="1">
    <source>
        <dbReference type="SAM" id="Phobius"/>
    </source>
</evidence>
<name>A0A2W5Q214_9BACT</name>
<accession>A0A2W5Q214</accession>
<proteinExistence type="predicted"/>
<evidence type="ECO:0008006" key="4">
    <source>
        <dbReference type="Google" id="ProtNLM"/>
    </source>
</evidence>
<gene>
    <name evidence="2" type="ORF">DI551_07525</name>
</gene>
<reference evidence="2 3" key="1">
    <citation type="submission" date="2017-08" db="EMBL/GenBank/DDBJ databases">
        <title>Infants hospitalized years apart are colonized by the same room-sourced microbial strains.</title>
        <authorList>
            <person name="Brooks B."/>
            <person name="Olm M.R."/>
            <person name="Firek B.A."/>
            <person name="Baker R."/>
            <person name="Thomas B.C."/>
            <person name="Morowitz M.J."/>
            <person name="Banfield J.F."/>
        </authorList>
    </citation>
    <scope>NUCLEOTIDE SEQUENCE [LARGE SCALE GENOMIC DNA]</scope>
    <source>
        <strain evidence="2">S2_005_002_R2_29</strain>
    </source>
</reference>
<evidence type="ECO:0000313" key="2">
    <source>
        <dbReference type="EMBL" id="PZQ45380.1"/>
    </source>
</evidence>
<protein>
    <recommendedName>
        <fullName evidence="4">DUF4199 domain-containing protein</fullName>
    </recommendedName>
</protein>
<feature type="transmembrane region" description="Helical" evidence="1">
    <location>
        <begin position="129"/>
        <end position="147"/>
    </location>
</feature>
<keyword evidence="1" id="KW-0812">Transmembrane</keyword>
<feature type="transmembrane region" description="Helical" evidence="1">
    <location>
        <begin position="70"/>
        <end position="90"/>
    </location>
</feature>
<dbReference type="Proteomes" id="UP000249417">
    <property type="component" value="Unassembled WGS sequence"/>
</dbReference>
<organism evidence="2 3">
    <name type="scientific">Micavibrio aeruginosavorus</name>
    <dbReference type="NCBI Taxonomy" id="349221"/>
    <lineage>
        <taxon>Bacteria</taxon>
        <taxon>Pseudomonadati</taxon>
        <taxon>Bdellovibrionota</taxon>
        <taxon>Bdellovibrionia</taxon>
        <taxon>Bdellovibrionales</taxon>
        <taxon>Pseudobdellovibrionaceae</taxon>
        <taxon>Micavibrio</taxon>
    </lineage>
</organism>
<evidence type="ECO:0000313" key="3">
    <source>
        <dbReference type="Proteomes" id="UP000249417"/>
    </source>
</evidence>
<comment type="caution">
    <text evidence="2">The sequence shown here is derived from an EMBL/GenBank/DDBJ whole genome shotgun (WGS) entry which is preliminary data.</text>
</comment>
<sequence length="169" mass="18410">MENAGQKKIINALYGLLVVSTILGFMPNFNAFLASFVLWAAVLAASYLYRRKDSEDGLLYNHMTYLIGTIWIGTAFILLGTIIAGLWVFLQGDGSILDAAIAKIESGAAIDEAELTQITHDYITANKGLLMTASFAAVGPAVLYFVYRVANGYGRAMKGYRIANPKSWL</sequence>
<dbReference type="AlphaFoldDB" id="A0A2W5Q214"/>
<keyword evidence="1" id="KW-0472">Membrane</keyword>
<dbReference type="EMBL" id="QFQB01000051">
    <property type="protein sequence ID" value="PZQ45380.1"/>
    <property type="molecule type" value="Genomic_DNA"/>
</dbReference>
<feature type="transmembrane region" description="Helical" evidence="1">
    <location>
        <begin position="9"/>
        <end position="26"/>
    </location>
</feature>
<keyword evidence="1" id="KW-1133">Transmembrane helix</keyword>